<feature type="signal peptide" evidence="4">
    <location>
        <begin position="1"/>
        <end position="22"/>
    </location>
</feature>
<dbReference type="Gene3D" id="6.10.250.3150">
    <property type="match status" value="1"/>
</dbReference>
<evidence type="ECO:0000313" key="7">
    <source>
        <dbReference type="Proteomes" id="UP001596161"/>
    </source>
</evidence>
<evidence type="ECO:0000259" key="5">
    <source>
        <dbReference type="Pfam" id="PF01551"/>
    </source>
</evidence>
<dbReference type="SUPFAM" id="SSF51261">
    <property type="entry name" value="Duplicated hybrid motif"/>
    <property type="match status" value="1"/>
</dbReference>
<evidence type="ECO:0000256" key="4">
    <source>
        <dbReference type="SAM" id="SignalP"/>
    </source>
</evidence>
<dbReference type="RefSeq" id="WP_378015590.1">
    <property type="nucleotide sequence ID" value="NZ_JBHSKT010000001.1"/>
</dbReference>
<keyword evidence="1 4" id="KW-0732">Signal</keyword>
<keyword evidence="7" id="KW-1185">Reference proteome</keyword>
<protein>
    <submittedName>
        <fullName evidence="6">Murein hydrolase activator EnvC family protein</fullName>
    </submittedName>
</protein>
<evidence type="ECO:0000313" key="6">
    <source>
        <dbReference type="EMBL" id="MFC5269209.1"/>
    </source>
</evidence>
<dbReference type="EMBL" id="JBHSKT010000001">
    <property type="protein sequence ID" value="MFC5269209.1"/>
    <property type="molecule type" value="Genomic_DNA"/>
</dbReference>
<sequence length="426" mass="48254">MRRYFIYLLSCLLLVAALTTTAQRTQRKPKSRATLEREKRENLRRIKEANRILEQTRAKKEASLGELNAIKEKITVQKGVIRNVSSELHYIEKDVKKTETLVSSMQSDLEKLKAEYALMIYSAAKTTNSYNRLMFLFASESFNQFTMRLRYLRQYADARKAQVAQINRVTKNLNQELNTLTQQQQEKQKALEKQLAEKRSLLNLKGQQDQVVQKLSKQEEELRREVARRQQSVRKLDNLIADMVREEIARAARAAKAKSAADARAGKTSSAETKVETNKVSMTPEMAVLSSSFSGNKGRLLWPVGKGFISQRFGKHAHPVLKGVVVENRGIDIQTGHGEAARSVFDGKVLTVASVPGMNNIVMIQHGDYFTVFAKLKTVSVSEGQMVNRKDVIGTIYTNAEGTTELQFQIWKNSSNLNPESWLAPK</sequence>
<name>A0ABW0E8M8_9BACT</name>
<dbReference type="Gene3D" id="2.70.70.10">
    <property type="entry name" value="Glucose Permease (Domain IIA)"/>
    <property type="match status" value="1"/>
</dbReference>
<feature type="coiled-coil region" evidence="2">
    <location>
        <begin position="32"/>
        <end position="115"/>
    </location>
</feature>
<feature type="region of interest" description="Disordered" evidence="3">
    <location>
        <begin position="257"/>
        <end position="278"/>
    </location>
</feature>
<evidence type="ECO:0000256" key="2">
    <source>
        <dbReference type="SAM" id="Coils"/>
    </source>
</evidence>
<evidence type="ECO:0000256" key="3">
    <source>
        <dbReference type="SAM" id="MobiDB-lite"/>
    </source>
</evidence>
<dbReference type="CDD" id="cd12797">
    <property type="entry name" value="M23_peptidase"/>
    <property type="match status" value="1"/>
</dbReference>
<dbReference type="GO" id="GO:0016787">
    <property type="term" value="F:hydrolase activity"/>
    <property type="evidence" value="ECO:0007669"/>
    <property type="project" value="UniProtKB-KW"/>
</dbReference>
<organism evidence="6 7">
    <name type="scientific">Adhaeribacter terreus</name>
    <dbReference type="NCBI Taxonomy" id="529703"/>
    <lineage>
        <taxon>Bacteria</taxon>
        <taxon>Pseudomonadati</taxon>
        <taxon>Bacteroidota</taxon>
        <taxon>Cytophagia</taxon>
        <taxon>Cytophagales</taxon>
        <taxon>Hymenobacteraceae</taxon>
        <taxon>Adhaeribacter</taxon>
    </lineage>
</organism>
<proteinExistence type="predicted"/>
<dbReference type="Pfam" id="PF01551">
    <property type="entry name" value="Peptidase_M23"/>
    <property type="match status" value="1"/>
</dbReference>
<evidence type="ECO:0000256" key="1">
    <source>
        <dbReference type="ARBA" id="ARBA00022729"/>
    </source>
</evidence>
<dbReference type="Proteomes" id="UP001596161">
    <property type="component" value="Unassembled WGS sequence"/>
</dbReference>
<comment type="caution">
    <text evidence="6">The sequence shown here is derived from an EMBL/GenBank/DDBJ whole genome shotgun (WGS) entry which is preliminary data.</text>
</comment>
<feature type="domain" description="M23ase beta-sheet core" evidence="5">
    <location>
        <begin position="328"/>
        <end position="419"/>
    </location>
</feature>
<dbReference type="PANTHER" id="PTHR21666:SF289">
    <property type="entry name" value="L-ALA--D-GLU ENDOPEPTIDASE"/>
    <property type="match status" value="1"/>
</dbReference>
<dbReference type="InterPro" id="IPR011055">
    <property type="entry name" value="Dup_hybrid_motif"/>
</dbReference>
<feature type="coiled-coil region" evidence="2">
    <location>
        <begin position="163"/>
        <end position="232"/>
    </location>
</feature>
<feature type="chain" id="PRO_5045653257" evidence="4">
    <location>
        <begin position="23"/>
        <end position="426"/>
    </location>
</feature>
<gene>
    <name evidence="6" type="ORF">ACFPIB_01220</name>
</gene>
<dbReference type="InterPro" id="IPR050570">
    <property type="entry name" value="Cell_wall_metabolism_enzyme"/>
</dbReference>
<keyword evidence="2" id="KW-0175">Coiled coil</keyword>
<accession>A0ABW0E8M8</accession>
<keyword evidence="6" id="KW-0378">Hydrolase</keyword>
<reference evidence="7" key="1">
    <citation type="journal article" date="2019" name="Int. J. Syst. Evol. Microbiol.">
        <title>The Global Catalogue of Microorganisms (GCM) 10K type strain sequencing project: providing services to taxonomists for standard genome sequencing and annotation.</title>
        <authorList>
            <consortium name="The Broad Institute Genomics Platform"/>
            <consortium name="The Broad Institute Genome Sequencing Center for Infectious Disease"/>
            <person name="Wu L."/>
            <person name="Ma J."/>
        </authorList>
    </citation>
    <scope>NUCLEOTIDE SEQUENCE [LARGE SCALE GENOMIC DNA]</scope>
    <source>
        <strain evidence="7">KACC 12602</strain>
    </source>
</reference>
<dbReference type="PANTHER" id="PTHR21666">
    <property type="entry name" value="PEPTIDASE-RELATED"/>
    <property type="match status" value="1"/>
</dbReference>
<dbReference type="InterPro" id="IPR016047">
    <property type="entry name" value="M23ase_b-sheet_dom"/>
</dbReference>